<accession>A0AAQ3KB16</accession>
<feature type="transmembrane region" description="Helical" evidence="1">
    <location>
        <begin position="120"/>
        <end position="139"/>
    </location>
</feature>
<reference evidence="2 3" key="1">
    <citation type="submission" date="2023-10" db="EMBL/GenBank/DDBJ databases">
        <title>Chromosome-scale genome assembly provides insights into flower coloration mechanisms of Canna indica.</title>
        <authorList>
            <person name="Li C."/>
        </authorList>
    </citation>
    <scope>NUCLEOTIDE SEQUENCE [LARGE SCALE GENOMIC DNA]</scope>
    <source>
        <tissue evidence="2">Flower</tissue>
    </source>
</reference>
<dbReference type="PANTHER" id="PTHR31168:SF1">
    <property type="entry name" value="DUF599 FAMILY PROTEIN"/>
    <property type="match status" value="1"/>
</dbReference>
<evidence type="ECO:0008006" key="4">
    <source>
        <dbReference type="Google" id="ProtNLM"/>
    </source>
</evidence>
<dbReference type="InterPro" id="IPR006747">
    <property type="entry name" value="DUF599"/>
</dbReference>
<keyword evidence="1" id="KW-1133">Transmembrane helix</keyword>
<dbReference type="Pfam" id="PF04654">
    <property type="entry name" value="DUF599"/>
    <property type="match status" value="1"/>
</dbReference>
<feature type="transmembrane region" description="Helical" evidence="1">
    <location>
        <begin position="71"/>
        <end position="92"/>
    </location>
</feature>
<keyword evidence="1" id="KW-0472">Membrane</keyword>
<keyword evidence="1" id="KW-0812">Transmembrane</keyword>
<evidence type="ECO:0000313" key="2">
    <source>
        <dbReference type="EMBL" id="WOL05185.1"/>
    </source>
</evidence>
<dbReference type="EMBL" id="CP136893">
    <property type="protein sequence ID" value="WOL05185.1"/>
    <property type="molecule type" value="Genomic_DNA"/>
</dbReference>
<dbReference type="AlphaFoldDB" id="A0AAQ3KB16"/>
<evidence type="ECO:0000256" key="1">
    <source>
        <dbReference type="SAM" id="Phobius"/>
    </source>
</evidence>
<feature type="transmembrane region" description="Helical" evidence="1">
    <location>
        <begin position="195"/>
        <end position="219"/>
    </location>
</feature>
<keyword evidence="3" id="KW-1185">Reference proteome</keyword>
<feature type="transmembrane region" description="Helical" evidence="1">
    <location>
        <begin position="6"/>
        <end position="26"/>
    </location>
</feature>
<protein>
    <recommendedName>
        <fullName evidence="4">DUF599 domain-containing protein</fullName>
    </recommendedName>
</protein>
<dbReference type="PANTHER" id="PTHR31168">
    <property type="entry name" value="OS02G0292800 PROTEIN"/>
    <property type="match status" value="1"/>
</dbReference>
<evidence type="ECO:0000313" key="3">
    <source>
        <dbReference type="Proteomes" id="UP001327560"/>
    </source>
</evidence>
<proteinExistence type="predicted"/>
<organism evidence="2 3">
    <name type="scientific">Canna indica</name>
    <name type="common">Indian-shot</name>
    <dbReference type="NCBI Taxonomy" id="4628"/>
    <lineage>
        <taxon>Eukaryota</taxon>
        <taxon>Viridiplantae</taxon>
        <taxon>Streptophyta</taxon>
        <taxon>Embryophyta</taxon>
        <taxon>Tracheophyta</taxon>
        <taxon>Spermatophyta</taxon>
        <taxon>Magnoliopsida</taxon>
        <taxon>Liliopsida</taxon>
        <taxon>Zingiberales</taxon>
        <taxon>Cannaceae</taxon>
        <taxon>Canna</taxon>
    </lineage>
</organism>
<gene>
    <name evidence="2" type="ORF">Cni_G13911</name>
</gene>
<sequence>MKKQDLDFILVPLGIAILSAYHLWLLHRIIKHPTKTVVGINSIHRRLWVQTMMKDPAKYGVLAVQTLRNNIMASTLLSTTAIMLCSVIAYLMTNSVRISGESFKPRGQDLVVGDTSNLGLSIKLFSILVCYMLAFLLNIQSVRYYSHASILINSPPPKLLPLAEVGGVEYVTKAVNKGSYFWSTGLHAFYVSLPFFLWIFGPIPMLVCCLLLVCLLYFLDVHSGYSLSVGDDEKKEDNDDGLARVFG</sequence>
<name>A0AAQ3KB16_9LILI</name>
<dbReference type="Proteomes" id="UP001327560">
    <property type="component" value="Chromosome 4"/>
</dbReference>